<protein>
    <submittedName>
        <fullName evidence="1">Uncharacterized protein</fullName>
    </submittedName>
</protein>
<dbReference type="EMBL" id="CP006681">
    <property type="protein sequence ID" value="AHI52455.1"/>
    <property type="molecule type" value="Genomic_DNA"/>
</dbReference>
<dbReference type="PATRIC" id="fig|1276246.3.peg.113"/>
<gene>
    <name evidence="1" type="ORF">SCULI_v1c01140</name>
</gene>
<dbReference type="HOGENOM" id="CLU_3376100_0_0_14"/>
<proteinExistence type="predicted"/>
<dbReference type="Proteomes" id="UP000019267">
    <property type="component" value="Chromosome"/>
</dbReference>
<name>W6A6G8_9MOLU</name>
<evidence type="ECO:0000313" key="2">
    <source>
        <dbReference type="Proteomes" id="UP000019267"/>
    </source>
</evidence>
<dbReference type="STRING" id="1276246.SCULI_v1c01140"/>
<reference evidence="1 2" key="1">
    <citation type="journal article" date="2014" name="Genome Biol. Evol.">
        <title>Molecular evolution of the substrate utilization strategies and putative virulence factors in mosquito-associated Spiroplasma species.</title>
        <authorList>
            <person name="Chang T.H."/>
            <person name="Lo W.S."/>
            <person name="Ku C."/>
            <person name="Chen L.L."/>
            <person name="Kuo C.H."/>
        </authorList>
    </citation>
    <scope>NUCLEOTIDE SEQUENCE [LARGE SCALE GENOMIC DNA]</scope>
    <source>
        <strain evidence="1">AES-1</strain>
    </source>
</reference>
<dbReference type="AlphaFoldDB" id="W6A6G8"/>
<organism evidence="1 2">
    <name type="scientific">Spiroplasma culicicola AES-1</name>
    <dbReference type="NCBI Taxonomy" id="1276246"/>
    <lineage>
        <taxon>Bacteria</taxon>
        <taxon>Bacillati</taxon>
        <taxon>Mycoplasmatota</taxon>
        <taxon>Mollicutes</taxon>
        <taxon>Entomoplasmatales</taxon>
        <taxon>Spiroplasmataceae</taxon>
        <taxon>Spiroplasma</taxon>
    </lineage>
</organism>
<dbReference type="KEGG" id="scq:SCULI_v1c01140"/>
<accession>W6A6G8</accession>
<keyword evidence="2" id="KW-1185">Reference proteome</keyword>
<evidence type="ECO:0000313" key="1">
    <source>
        <dbReference type="EMBL" id="AHI52455.1"/>
    </source>
</evidence>
<sequence length="34" mass="3620">MKNLLAILDSVTIISSVVVANVAVTFKFKGLAEK</sequence>